<name>A0A075EYJ5_9ACTN</name>
<dbReference type="EC" id="1.3.1.28" evidence="3"/>
<dbReference type="Pfam" id="PF00106">
    <property type="entry name" value="adh_short"/>
    <property type="match status" value="1"/>
</dbReference>
<evidence type="ECO:0000256" key="4">
    <source>
        <dbReference type="RuleBase" id="RU000363"/>
    </source>
</evidence>
<dbReference type="InterPro" id="IPR036291">
    <property type="entry name" value="NAD(P)-bd_dom_sf"/>
</dbReference>
<dbReference type="PROSITE" id="PS00061">
    <property type="entry name" value="ADH_SHORT"/>
    <property type="match status" value="1"/>
</dbReference>
<dbReference type="PANTHER" id="PTHR43669">
    <property type="entry name" value="5-KETO-D-GLUCONATE 5-REDUCTASE"/>
    <property type="match status" value="1"/>
</dbReference>
<evidence type="ECO:0000256" key="1">
    <source>
        <dbReference type="ARBA" id="ARBA00006484"/>
    </source>
</evidence>
<protein>
    <recommendedName>
        <fullName evidence="3">2,3-dihydro-2,3-dihydroxybenzoate dehydrogenase</fullName>
        <ecNumber evidence="3">1.3.1.28</ecNumber>
    </recommendedName>
</protein>
<dbReference type="PANTHER" id="PTHR43669:SF8">
    <property type="entry name" value="SHORT-CHAIN TYPE DEHYDROGENASE_REDUCTASE-RELATED"/>
    <property type="match status" value="1"/>
</dbReference>
<dbReference type="EMBL" id="KJ721165">
    <property type="protein sequence ID" value="AIE54240.1"/>
    <property type="molecule type" value="Genomic_DNA"/>
</dbReference>
<proteinExistence type="inferred from homology"/>
<sequence length="261" mass="26423">MGTANSDKVALVTGAAGGIGRAVVLALAGAGAPVAAVDIDGEALGVLERQARDEGLDVAGFAADVTSAAQTEAAVAAAENRFGPIHHLVNTAGVLCSSPALELTEDDWERTFAVNTTAVFRVSATVTRRMVAHGVRGAVVTVASNAANVPRMNMSAYSASKAAAAAWTKNLGLELAAHGIRCNVVGPGSTDTPMLRSLWTDASGPSGSLDGVPSQYRLGIPLGRFAAPADIADAVTFLLSDRAAHITMHDLIVDGGATLGR</sequence>
<evidence type="ECO:0000259" key="5">
    <source>
        <dbReference type="SMART" id="SM00822"/>
    </source>
</evidence>
<dbReference type="PRINTS" id="PR01397">
    <property type="entry name" value="DHBDHDRGNASE"/>
</dbReference>
<dbReference type="PRINTS" id="PR00080">
    <property type="entry name" value="SDRFAMILY"/>
</dbReference>
<dbReference type="SUPFAM" id="SSF51735">
    <property type="entry name" value="NAD(P)-binding Rossmann-fold domains"/>
    <property type="match status" value="1"/>
</dbReference>
<dbReference type="InterPro" id="IPR002347">
    <property type="entry name" value="SDR_fam"/>
</dbReference>
<evidence type="ECO:0000256" key="2">
    <source>
        <dbReference type="ARBA" id="ARBA00023002"/>
    </source>
</evidence>
<accession>A0A075EYJ5</accession>
<comment type="similarity">
    <text evidence="1 4">Belongs to the short-chain dehydrogenases/reductases (SDR) family.</text>
</comment>
<dbReference type="Gene3D" id="3.40.50.720">
    <property type="entry name" value="NAD(P)-binding Rossmann-like Domain"/>
    <property type="match status" value="1"/>
</dbReference>
<evidence type="ECO:0000256" key="3">
    <source>
        <dbReference type="NCBIfam" id="TIGR04316"/>
    </source>
</evidence>
<dbReference type="AlphaFoldDB" id="A0A075EYJ5"/>
<dbReference type="GO" id="GO:0008667">
    <property type="term" value="F:2,3-dihydro-2,3-dihydroxybenzoate dehydrogenase activity"/>
    <property type="evidence" value="ECO:0007669"/>
    <property type="project" value="UniProtKB-UniRule"/>
</dbReference>
<dbReference type="InterPro" id="IPR003560">
    <property type="entry name" value="DHB_DH"/>
</dbReference>
<dbReference type="InterPro" id="IPR057326">
    <property type="entry name" value="KR_dom"/>
</dbReference>
<keyword evidence="2" id="KW-0560">Oxidoreductase</keyword>
<feature type="domain" description="Ketoreductase" evidence="5">
    <location>
        <begin position="8"/>
        <end position="190"/>
    </location>
</feature>
<dbReference type="NCBIfam" id="TIGR04316">
    <property type="entry name" value="dhbA_paeA"/>
    <property type="match status" value="1"/>
</dbReference>
<dbReference type="FunFam" id="3.40.50.720:FF:000084">
    <property type="entry name" value="Short-chain dehydrogenase reductase"/>
    <property type="match status" value="1"/>
</dbReference>
<dbReference type="SMART" id="SM00822">
    <property type="entry name" value="PKS_KR"/>
    <property type="match status" value="1"/>
</dbReference>
<organism evidence="6">
    <name type="scientific">Streptomyces sp. YN86</name>
    <dbReference type="NCBI Taxonomy" id="1484062"/>
    <lineage>
        <taxon>Bacteria</taxon>
        <taxon>Bacillati</taxon>
        <taxon>Actinomycetota</taxon>
        <taxon>Actinomycetes</taxon>
        <taxon>Kitasatosporales</taxon>
        <taxon>Streptomycetaceae</taxon>
        <taxon>Streptomyces</taxon>
    </lineage>
</organism>
<reference evidence="6" key="1">
    <citation type="submission" date="2014-04" db="EMBL/GenBank/DDBJ databases">
        <title>paulomycin gene cluster in Streptomyces sp. YN86.</title>
        <authorList>
            <person name="Li J."/>
            <person name="Xie Z."/>
            <person name="Chen Y."/>
        </authorList>
    </citation>
    <scope>NUCLEOTIDE SEQUENCE</scope>
    <source>
        <strain evidence="6">YN86</strain>
    </source>
</reference>
<evidence type="ECO:0000313" key="6">
    <source>
        <dbReference type="EMBL" id="AIE54240.1"/>
    </source>
</evidence>
<dbReference type="GO" id="GO:0019290">
    <property type="term" value="P:siderophore biosynthetic process"/>
    <property type="evidence" value="ECO:0007669"/>
    <property type="project" value="InterPro"/>
</dbReference>
<dbReference type="InterPro" id="IPR020904">
    <property type="entry name" value="Sc_DH/Rdtase_CS"/>
</dbReference>